<sequence>MVILVTRPEPGATRTAEHLRHLKLSPYILSLSKTVQLPVLRQDFSCDAVIATSESAFLYGNTHLIEKLRGKPLYVVGKHTAEAAKKAGFSDVVLAAPDAKTLGHKIERAPSDRILYLAGHVRRPDLEDELRQKYKYFETIEIYDTIPIKLDDEQKLKIPQKIDIVMLYSAMAAAGLKQISGYINQSTVLLCLSVRIANAVPKTFLNAPVIAYEPNEDAMLDGVKAILA</sequence>
<dbReference type="GO" id="GO:0006782">
    <property type="term" value="P:protoporphyrinogen IX biosynthetic process"/>
    <property type="evidence" value="ECO:0007669"/>
    <property type="project" value="UniProtKB-UniRule"/>
</dbReference>
<comment type="pathway">
    <text evidence="1 9">Porphyrin-containing compound metabolism; protoporphyrin-IX biosynthesis; coproporphyrinogen-III from 5-aminolevulinate: step 3/4.</text>
</comment>
<dbReference type="UniPathway" id="UPA00251">
    <property type="reaction ID" value="UER00320"/>
</dbReference>
<evidence type="ECO:0000256" key="2">
    <source>
        <dbReference type="ARBA" id="ARBA00008133"/>
    </source>
</evidence>
<dbReference type="InterPro" id="IPR039793">
    <property type="entry name" value="UROS/Hem4"/>
</dbReference>
<evidence type="ECO:0000256" key="3">
    <source>
        <dbReference type="ARBA" id="ARBA00013109"/>
    </source>
</evidence>
<evidence type="ECO:0000256" key="8">
    <source>
        <dbReference type="ARBA" id="ARBA00048617"/>
    </source>
</evidence>
<dbReference type="EMBL" id="LXYT01000001">
    <property type="protein sequence ID" value="OLY44280.1"/>
    <property type="molecule type" value="Genomic_DNA"/>
</dbReference>
<dbReference type="GO" id="GO:0006780">
    <property type="term" value="P:uroporphyrinogen III biosynthetic process"/>
    <property type="evidence" value="ECO:0007669"/>
    <property type="project" value="UniProtKB-UniRule"/>
</dbReference>
<keyword evidence="12" id="KW-1185">Reference proteome</keyword>
<evidence type="ECO:0000256" key="6">
    <source>
        <dbReference type="ARBA" id="ARBA00037589"/>
    </source>
</evidence>
<dbReference type="Pfam" id="PF02602">
    <property type="entry name" value="HEM4"/>
    <property type="match status" value="1"/>
</dbReference>
<proteinExistence type="inferred from homology"/>
<dbReference type="InterPro" id="IPR036108">
    <property type="entry name" value="4pyrrol_syn_uPrphyn_synt_sf"/>
</dbReference>
<evidence type="ECO:0000259" key="10">
    <source>
        <dbReference type="Pfam" id="PF02602"/>
    </source>
</evidence>
<dbReference type="PANTHER" id="PTHR38042">
    <property type="entry name" value="UROPORPHYRINOGEN-III SYNTHASE, CHLOROPLASTIC"/>
    <property type="match status" value="1"/>
</dbReference>
<dbReference type="OrthoDB" id="7163809at2"/>
<dbReference type="Gene3D" id="3.40.50.10090">
    <property type="match status" value="2"/>
</dbReference>
<reference evidence="11 12" key="1">
    <citation type="submission" date="2016-12" db="EMBL/GenBank/DDBJ databases">
        <title>Comparative genomics of Bartonella apis.</title>
        <authorList>
            <person name="Engel P."/>
        </authorList>
    </citation>
    <scope>NUCLEOTIDE SEQUENCE [LARGE SCALE GENOMIC DNA]</scope>
    <source>
        <strain evidence="11 12">PEB0149</strain>
    </source>
</reference>
<evidence type="ECO:0000256" key="4">
    <source>
        <dbReference type="ARBA" id="ARBA00023239"/>
    </source>
</evidence>
<dbReference type="GO" id="GO:0004852">
    <property type="term" value="F:uroporphyrinogen-III synthase activity"/>
    <property type="evidence" value="ECO:0007669"/>
    <property type="project" value="UniProtKB-UniRule"/>
</dbReference>
<evidence type="ECO:0000256" key="7">
    <source>
        <dbReference type="ARBA" id="ARBA00040167"/>
    </source>
</evidence>
<comment type="function">
    <text evidence="6 9">Catalyzes cyclization of the linear tetrapyrrole, hydroxymethylbilane, to the macrocyclic uroporphyrinogen III.</text>
</comment>
<evidence type="ECO:0000256" key="9">
    <source>
        <dbReference type="RuleBase" id="RU366031"/>
    </source>
</evidence>
<dbReference type="PANTHER" id="PTHR38042:SF1">
    <property type="entry name" value="UROPORPHYRINOGEN-III SYNTHASE, CHLOROPLASTIC"/>
    <property type="match status" value="1"/>
</dbReference>
<dbReference type="RefSeq" id="WP_075869427.1">
    <property type="nucleotide sequence ID" value="NZ_CALYQA010000002.1"/>
</dbReference>
<evidence type="ECO:0000256" key="5">
    <source>
        <dbReference type="ARBA" id="ARBA00023244"/>
    </source>
</evidence>
<dbReference type="CDD" id="cd06578">
    <property type="entry name" value="HemD"/>
    <property type="match status" value="1"/>
</dbReference>
<keyword evidence="4 9" id="KW-0456">Lyase</keyword>
<comment type="similarity">
    <text evidence="2 9">Belongs to the uroporphyrinogen-III synthase family.</text>
</comment>
<dbReference type="EC" id="4.2.1.75" evidence="3 9"/>
<evidence type="ECO:0000256" key="1">
    <source>
        <dbReference type="ARBA" id="ARBA00004772"/>
    </source>
</evidence>
<evidence type="ECO:0000313" key="11">
    <source>
        <dbReference type="EMBL" id="OLY44280.1"/>
    </source>
</evidence>
<protein>
    <recommendedName>
        <fullName evidence="7 9">Uroporphyrinogen-III synthase</fullName>
        <ecNumber evidence="3 9">4.2.1.75</ecNumber>
    </recommendedName>
</protein>
<feature type="domain" description="Tetrapyrrole biosynthesis uroporphyrinogen III synthase" evidence="10">
    <location>
        <begin position="15"/>
        <end position="220"/>
    </location>
</feature>
<comment type="catalytic activity">
    <reaction evidence="8 9">
        <text>hydroxymethylbilane = uroporphyrinogen III + H2O</text>
        <dbReference type="Rhea" id="RHEA:18965"/>
        <dbReference type="ChEBI" id="CHEBI:15377"/>
        <dbReference type="ChEBI" id="CHEBI:57308"/>
        <dbReference type="ChEBI" id="CHEBI:57845"/>
        <dbReference type="EC" id="4.2.1.75"/>
    </reaction>
</comment>
<keyword evidence="5 9" id="KW-0627">Porphyrin biosynthesis</keyword>
<accession>A0A1R0FBE6</accession>
<dbReference type="Proteomes" id="UP000187344">
    <property type="component" value="Unassembled WGS sequence"/>
</dbReference>
<dbReference type="AlphaFoldDB" id="A0A1R0FBE6"/>
<name>A0A1R0FBE6_9HYPH</name>
<gene>
    <name evidence="11" type="ORF">PEB0149_017480</name>
</gene>
<dbReference type="InterPro" id="IPR003754">
    <property type="entry name" value="4pyrrol_synth_uPrphyn_synth"/>
</dbReference>
<dbReference type="SUPFAM" id="SSF69618">
    <property type="entry name" value="HemD-like"/>
    <property type="match status" value="1"/>
</dbReference>
<evidence type="ECO:0000313" key="12">
    <source>
        <dbReference type="Proteomes" id="UP000187344"/>
    </source>
</evidence>
<comment type="caution">
    <text evidence="11">The sequence shown here is derived from an EMBL/GenBank/DDBJ whole genome shotgun (WGS) entry which is preliminary data.</text>
</comment>
<organism evidence="11 12">
    <name type="scientific">Bartonella apis</name>
    <dbReference type="NCBI Taxonomy" id="1686310"/>
    <lineage>
        <taxon>Bacteria</taxon>
        <taxon>Pseudomonadati</taxon>
        <taxon>Pseudomonadota</taxon>
        <taxon>Alphaproteobacteria</taxon>
        <taxon>Hyphomicrobiales</taxon>
        <taxon>Bartonellaceae</taxon>
        <taxon>Bartonella</taxon>
    </lineage>
</organism>